<keyword evidence="1" id="KW-0238">DNA-binding</keyword>
<dbReference type="Pfam" id="PF07883">
    <property type="entry name" value="Cupin_2"/>
    <property type="match status" value="1"/>
</dbReference>
<dbReference type="PANTHER" id="PTHR46797">
    <property type="entry name" value="HTH-TYPE TRANSCRIPTIONAL REGULATOR"/>
    <property type="match status" value="1"/>
</dbReference>
<dbReference type="GO" id="GO:0003677">
    <property type="term" value="F:DNA binding"/>
    <property type="evidence" value="ECO:0007669"/>
    <property type="project" value="UniProtKB-KW"/>
</dbReference>
<evidence type="ECO:0000259" key="2">
    <source>
        <dbReference type="PROSITE" id="PS50943"/>
    </source>
</evidence>
<dbReference type="Proteomes" id="UP000262954">
    <property type="component" value="Unassembled WGS sequence"/>
</dbReference>
<accession>A0A316R954</accession>
<proteinExistence type="predicted"/>
<gene>
    <name evidence="3" type="ORF">DDY73_05340</name>
</gene>
<dbReference type="SUPFAM" id="SSF51182">
    <property type="entry name" value="RmlC-like cupins"/>
    <property type="match status" value="1"/>
</dbReference>
<dbReference type="GO" id="GO:0003700">
    <property type="term" value="F:DNA-binding transcription factor activity"/>
    <property type="evidence" value="ECO:0007669"/>
    <property type="project" value="TreeGrafter"/>
</dbReference>
<evidence type="ECO:0000313" key="4">
    <source>
        <dbReference type="Proteomes" id="UP000262954"/>
    </source>
</evidence>
<dbReference type="AlphaFoldDB" id="A0A316R954"/>
<name>A0A316R954_9BACT</name>
<dbReference type="EMBL" id="DNWC01000072">
    <property type="protein sequence ID" value="HBJ08410.1"/>
    <property type="molecule type" value="Genomic_DNA"/>
</dbReference>
<dbReference type="CDD" id="cd00093">
    <property type="entry name" value="HTH_XRE"/>
    <property type="match status" value="1"/>
</dbReference>
<dbReference type="SMART" id="SM00530">
    <property type="entry name" value="HTH_XRE"/>
    <property type="match status" value="1"/>
</dbReference>
<dbReference type="InterPro" id="IPR010982">
    <property type="entry name" value="Lambda_DNA-bd_dom_sf"/>
</dbReference>
<dbReference type="SUPFAM" id="SSF47413">
    <property type="entry name" value="lambda repressor-like DNA-binding domains"/>
    <property type="match status" value="1"/>
</dbReference>
<dbReference type="GO" id="GO:0005829">
    <property type="term" value="C:cytosol"/>
    <property type="evidence" value="ECO:0007669"/>
    <property type="project" value="TreeGrafter"/>
</dbReference>
<dbReference type="RefSeq" id="WP_009318566.1">
    <property type="nucleotide sequence ID" value="NZ_AP028032.1"/>
</dbReference>
<dbReference type="InterPro" id="IPR001387">
    <property type="entry name" value="Cro/C1-type_HTH"/>
</dbReference>
<sequence length="184" mass="20519">MDEQIKQIAIRLKGLRDVLDLTTQDVAQACGISEEKYIALESGEQDIPVSILHQISLHYGIDLSALMFGDEPRMNAYFLTRKGKGAAVERTKAYKYQSLAAGFMNRKADPFIVTVEPGNESAPVHLNSHPGQEFNLVIEGHMMLQIGDKQLFLNEGDSIYFDANRPHGMKALDGKRVQFLAIII</sequence>
<comment type="caution">
    <text evidence="3">The sequence shown here is derived from an EMBL/GenBank/DDBJ whole genome shotgun (WGS) entry which is preliminary data.</text>
</comment>
<dbReference type="Gene3D" id="1.10.260.40">
    <property type="entry name" value="lambda repressor-like DNA-binding domains"/>
    <property type="match status" value="1"/>
</dbReference>
<dbReference type="PANTHER" id="PTHR46797:SF19">
    <property type="entry name" value="BLL2473 PROTEIN"/>
    <property type="match status" value="1"/>
</dbReference>
<dbReference type="InterPro" id="IPR011051">
    <property type="entry name" value="RmlC_Cupin_sf"/>
</dbReference>
<dbReference type="GeneID" id="92928552"/>
<dbReference type="InterPro" id="IPR013096">
    <property type="entry name" value="Cupin_2"/>
</dbReference>
<reference evidence="3 4" key="1">
    <citation type="journal article" date="2018" name="Nat. Biotechnol.">
        <title>A standardized bacterial taxonomy based on genome phylogeny substantially revises the tree of life.</title>
        <authorList>
            <person name="Parks D.H."/>
            <person name="Chuvochina M."/>
            <person name="Waite D.W."/>
            <person name="Rinke C."/>
            <person name="Skarshewski A."/>
            <person name="Chaumeil P.A."/>
            <person name="Hugenholtz P."/>
        </authorList>
    </citation>
    <scope>NUCLEOTIDE SEQUENCE [LARGE SCALE GENOMIC DNA]</scope>
    <source>
        <strain evidence="3">UBA11482</strain>
    </source>
</reference>
<dbReference type="Gene3D" id="2.60.120.10">
    <property type="entry name" value="Jelly Rolls"/>
    <property type="match status" value="1"/>
</dbReference>
<dbReference type="InterPro" id="IPR014710">
    <property type="entry name" value="RmlC-like_jellyroll"/>
</dbReference>
<dbReference type="InterPro" id="IPR050807">
    <property type="entry name" value="TransReg_Diox_bact_type"/>
</dbReference>
<evidence type="ECO:0000313" key="3">
    <source>
        <dbReference type="EMBL" id="HBJ08410.1"/>
    </source>
</evidence>
<protein>
    <submittedName>
        <fullName evidence="3">Cupin domain-containing protein</fullName>
    </submittedName>
</protein>
<feature type="domain" description="HTH cro/C1-type" evidence="2">
    <location>
        <begin position="12"/>
        <end position="66"/>
    </location>
</feature>
<dbReference type="PROSITE" id="PS50943">
    <property type="entry name" value="HTH_CROC1"/>
    <property type="match status" value="1"/>
</dbReference>
<organism evidence="3 4">
    <name type="scientific">Coprobacter fastidiosus</name>
    <dbReference type="NCBI Taxonomy" id="1099853"/>
    <lineage>
        <taxon>Bacteria</taxon>
        <taxon>Pseudomonadati</taxon>
        <taxon>Bacteroidota</taxon>
        <taxon>Bacteroidia</taxon>
        <taxon>Bacteroidales</taxon>
        <taxon>Barnesiellaceae</taxon>
        <taxon>Coprobacter</taxon>
    </lineage>
</organism>
<dbReference type="CDD" id="cd02209">
    <property type="entry name" value="cupin_XRE_C"/>
    <property type="match status" value="1"/>
</dbReference>
<evidence type="ECO:0000256" key="1">
    <source>
        <dbReference type="ARBA" id="ARBA00023125"/>
    </source>
</evidence>